<accession>A0AB36J4C0</accession>
<protein>
    <recommendedName>
        <fullName evidence="1">DUF5348 domain-containing protein</fullName>
    </recommendedName>
</protein>
<gene>
    <name evidence="2" type="ORF">BSK47_31180</name>
</gene>
<evidence type="ECO:0000259" key="1">
    <source>
        <dbReference type="Pfam" id="PF17295"/>
    </source>
</evidence>
<proteinExistence type="predicted"/>
<reference evidence="2 3" key="1">
    <citation type="submission" date="2016-10" db="EMBL/GenBank/DDBJ databases">
        <title>Paenibacillus species isolates.</title>
        <authorList>
            <person name="Beno S.M."/>
        </authorList>
    </citation>
    <scope>NUCLEOTIDE SEQUENCE [LARGE SCALE GENOMIC DNA]</scope>
    <source>
        <strain evidence="2 3">FSL H7-0918</strain>
    </source>
</reference>
<name>A0AB36J4C0_9BACL</name>
<dbReference type="AlphaFoldDB" id="A0AB36J4C0"/>
<dbReference type="EMBL" id="MPTO01000051">
    <property type="protein sequence ID" value="OME10139.1"/>
    <property type="molecule type" value="Genomic_DNA"/>
</dbReference>
<evidence type="ECO:0000313" key="2">
    <source>
        <dbReference type="EMBL" id="OME10139.1"/>
    </source>
</evidence>
<sequence>MMDQIKSALANLEPQLKRVSKLIEEGENEGIYAREDPDAQYLRGMFNVISEDLNKARRYIRQISAPLVAEETIYKRPDGRYGSRTSYFTSGQAIEYLYTDSWGDQVWVYSHIEHNGDDYYIVGNPKISLEGLRVRVKKLPLWD</sequence>
<dbReference type="Gene3D" id="2.40.10.390">
    <property type="match status" value="1"/>
</dbReference>
<comment type="caution">
    <text evidence="2">The sequence shown here is derived from an EMBL/GenBank/DDBJ whole genome shotgun (WGS) entry which is preliminary data.</text>
</comment>
<evidence type="ECO:0000313" key="3">
    <source>
        <dbReference type="Proteomes" id="UP000187323"/>
    </source>
</evidence>
<organism evidence="2 3">
    <name type="scientific">Paenibacillus odorifer</name>
    <dbReference type="NCBI Taxonomy" id="189426"/>
    <lineage>
        <taxon>Bacteria</taxon>
        <taxon>Bacillati</taxon>
        <taxon>Bacillota</taxon>
        <taxon>Bacilli</taxon>
        <taxon>Bacillales</taxon>
        <taxon>Paenibacillaceae</taxon>
        <taxon>Paenibacillus</taxon>
    </lineage>
</organism>
<dbReference type="InterPro" id="IPR035255">
    <property type="entry name" value="DUF5348"/>
</dbReference>
<dbReference type="Proteomes" id="UP000187323">
    <property type="component" value="Unassembled WGS sequence"/>
</dbReference>
<feature type="domain" description="DUF5348" evidence="1">
    <location>
        <begin position="74"/>
        <end position="136"/>
    </location>
</feature>
<dbReference type="RefSeq" id="WP_076138920.1">
    <property type="nucleotide sequence ID" value="NZ_MPTO01000051.1"/>
</dbReference>
<dbReference type="Pfam" id="PF17295">
    <property type="entry name" value="DUF5348"/>
    <property type="match status" value="1"/>
</dbReference>